<keyword evidence="2" id="KW-1185">Reference proteome</keyword>
<gene>
    <name evidence="1" type="ORF">E2C01_039078</name>
</gene>
<organism evidence="1 2">
    <name type="scientific">Portunus trituberculatus</name>
    <name type="common">Swimming crab</name>
    <name type="synonym">Neptunus trituberculatus</name>
    <dbReference type="NCBI Taxonomy" id="210409"/>
    <lineage>
        <taxon>Eukaryota</taxon>
        <taxon>Metazoa</taxon>
        <taxon>Ecdysozoa</taxon>
        <taxon>Arthropoda</taxon>
        <taxon>Crustacea</taxon>
        <taxon>Multicrustacea</taxon>
        <taxon>Malacostraca</taxon>
        <taxon>Eumalacostraca</taxon>
        <taxon>Eucarida</taxon>
        <taxon>Decapoda</taxon>
        <taxon>Pleocyemata</taxon>
        <taxon>Brachyura</taxon>
        <taxon>Eubrachyura</taxon>
        <taxon>Portunoidea</taxon>
        <taxon>Portunidae</taxon>
        <taxon>Portuninae</taxon>
        <taxon>Portunus</taxon>
    </lineage>
</organism>
<sequence>MNVYQETRRVALTVRQVTGLVTGPKGNMTGVHAHHTANSPAIFTTGGLSCVLPQVCPIWPPGASGRATRSAATPITAPFLFWQDSYCRK</sequence>
<reference evidence="1 2" key="1">
    <citation type="submission" date="2019-05" db="EMBL/GenBank/DDBJ databases">
        <title>Another draft genome of Portunus trituberculatus and its Hox gene families provides insights of decapod evolution.</title>
        <authorList>
            <person name="Jeong J.-H."/>
            <person name="Song I."/>
            <person name="Kim S."/>
            <person name="Choi T."/>
            <person name="Kim D."/>
            <person name="Ryu S."/>
            <person name="Kim W."/>
        </authorList>
    </citation>
    <scope>NUCLEOTIDE SEQUENCE [LARGE SCALE GENOMIC DNA]</scope>
    <source>
        <tissue evidence="1">Muscle</tissue>
    </source>
</reference>
<protein>
    <submittedName>
        <fullName evidence="1">Uncharacterized protein</fullName>
    </submittedName>
</protein>
<proteinExistence type="predicted"/>
<dbReference type="Proteomes" id="UP000324222">
    <property type="component" value="Unassembled WGS sequence"/>
</dbReference>
<evidence type="ECO:0000313" key="1">
    <source>
        <dbReference type="EMBL" id="MPC45380.1"/>
    </source>
</evidence>
<dbReference type="EMBL" id="VSRR010006699">
    <property type="protein sequence ID" value="MPC45380.1"/>
    <property type="molecule type" value="Genomic_DNA"/>
</dbReference>
<evidence type="ECO:0000313" key="2">
    <source>
        <dbReference type="Proteomes" id="UP000324222"/>
    </source>
</evidence>
<accession>A0A5B7FCN3</accession>
<comment type="caution">
    <text evidence="1">The sequence shown here is derived from an EMBL/GenBank/DDBJ whole genome shotgun (WGS) entry which is preliminary data.</text>
</comment>
<name>A0A5B7FCN3_PORTR</name>
<dbReference type="AlphaFoldDB" id="A0A5B7FCN3"/>